<gene>
    <name evidence="6" type="ORF">VOI36_28210</name>
</gene>
<dbReference type="Gene3D" id="1.10.760.10">
    <property type="entry name" value="Cytochrome c-like domain"/>
    <property type="match status" value="1"/>
</dbReference>
<dbReference type="SUPFAM" id="SSF46626">
    <property type="entry name" value="Cytochrome c"/>
    <property type="match status" value="1"/>
</dbReference>
<dbReference type="EMBL" id="JBCPYA010000014">
    <property type="protein sequence ID" value="MEN2473798.1"/>
    <property type="molecule type" value="Genomic_DNA"/>
</dbReference>
<sequence>MKEIRVGRGRAARALVRAVVAASFGAACVVAHAADPAARVHELTTTRCAACHGIDGNSSADIYPRLAGQYPQYLYKQLT</sequence>
<dbReference type="InterPro" id="IPR009056">
    <property type="entry name" value="Cyt_c-like_dom"/>
</dbReference>
<name>A0ABU9WPC1_9BURK</name>
<dbReference type="PROSITE" id="PS51257">
    <property type="entry name" value="PROKAR_LIPOPROTEIN"/>
    <property type="match status" value="1"/>
</dbReference>
<accession>A0ABU9WPC1</accession>
<protein>
    <submittedName>
        <fullName evidence="6">C-type cytochrome</fullName>
    </submittedName>
</protein>
<reference evidence="6 7" key="1">
    <citation type="submission" date="2024-05" db="EMBL/GenBank/DDBJ databases">
        <title>Burkholderia sp. Nov. a novel bacteria isolated from rhizosphere soil of Camellia sinensis.</title>
        <authorList>
            <person name="Dong Y."/>
        </authorList>
    </citation>
    <scope>NUCLEOTIDE SEQUENCE [LARGE SCALE GENOMIC DNA]</scope>
    <source>
        <strain evidence="6 7">GS2Y</strain>
    </source>
</reference>
<keyword evidence="2" id="KW-0479">Metal-binding</keyword>
<evidence type="ECO:0000256" key="2">
    <source>
        <dbReference type="ARBA" id="ARBA00022723"/>
    </source>
</evidence>
<organism evidence="6 7">
    <name type="scientific">Burkholderia theae</name>
    <dbReference type="NCBI Taxonomy" id="3143496"/>
    <lineage>
        <taxon>Bacteria</taxon>
        <taxon>Pseudomonadati</taxon>
        <taxon>Pseudomonadota</taxon>
        <taxon>Betaproteobacteria</taxon>
        <taxon>Burkholderiales</taxon>
        <taxon>Burkholderiaceae</taxon>
        <taxon>Burkholderia</taxon>
    </lineage>
</organism>
<dbReference type="InterPro" id="IPR036909">
    <property type="entry name" value="Cyt_c-like_dom_sf"/>
</dbReference>
<keyword evidence="4" id="KW-0732">Signal</keyword>
<keyword evidence="1" id="KW-0349">Heme</keyword>
<feature type="chain" id="PRO_5046395597" evidence="4">
    <location>
        <begin position="34"/>
        <end position="79"/>
    </location>
</feature>
<dbReference type="Proteomes" id="UP001466933">
    <property type="component" value="Unassembled WGS sequence"/>
</dbReference>
<dbReference type="RefSeq" id="WP_343494268.1">
    <property type="nucleotide sequence ID" value="NZ_JBCPYA010000014.1"/>
</dbReference>
<evidence type="ECO:0000259" key="5">
    <source>
        <dbReference type="Pfam" id="PF00034"/>
    </source>
</evidence>
<evidence type="ECO:0000256" key="3">
    <source>
        <dbReference type="ARBA" id="ARBA00023004"/>
    </source>
</evidence>
<keyword evidence="3" id="KW-0408">Iron</keyword>
<keyword evidence="7" id="KW-1185">Reference proteome</keyword>
<feature type="signal peptide" evidence="4">
    <location>
        <begin position="1"/>
        <end position="33"/>
    </location>
</feature>
<evidence type="ECO:0000313" key="7">
    <source>
        <dbReference type="Proteomes" id="UP001466933"/>
    </source>
</evidence>
<feature type="domain" description="Cytochrome c" evidence="5">
    <location>
        <begin position="38"/>
        <end position="78"/>
    </location>
</feature>
<dbReference type="Pfam" id="PF00034">
    <property type="entry name" value="Cytochrom_C"/>
    <property type="match status" value="1"/>
</dbReference>
<proteinExistence type="predicted"/>
<evidence type="ECO:0000313" key="6">
    <source>
        <dbReference type="EMBL" id="MEN2473798.1"/>
    </source>
</evidence>
<evidence type="ECO:0000256" key="1">
    <source>
        <dbReference type="ARBA" id="ARBA00022617"/>
    </source>
</evidence>
<evidence type="ECO:0000256" key="4">
    <source>
        <dbReference type="SAM" id="SignalP"/>
    </source>
</evidence>
<comment type="caution">
    <text evidence="6">The sequence shown here is derived from an EMBL/GenBank/DDBJ whole genome shotgun (WGS) entry which is preliminary data.</text>
</comment>